<dbReference type="InterPro" id="IPR008462">
    <property type="entry name" value="CsbD"/>
</dbReference>
<accession>A0A7X6D9T8</accession>
<evidence type="ECO:0000259" key="2">
    <source>
        <dbReference type="Pfam" id="PF05532"/>
    </source>
</evidence>
<reference evidence="3 4" key="1">
    <citation type="submission" date="2020-03" db="EMBL/GenBank/DDBJ databases">
        <title>Bacterial samples isolated from urine from healthy bovine heifers (Gyr breed).</title>
        <authorList>
            <person name="Giannattasio-Ferraz S."/>
            <person name="Maskeri L."/>
            <person name="Penido A."/>
            <person name="Barbosa-Stancioli E.F."/>
            <person name="Putonti C."/>
        </authorList>
    </citation>
    <scope>NUCLEOTIDE SEQUENCE [LARGE SCALE GENOMIC DNA]</scope>
    <source>
        <strain evidence="3 4">UFMG-H7</strain>
    </source>
</reference>
<name>A0A7X6D9T8_9ENTE</name>
<sequence length="65" mass="7318">MTDKGYTDKIKGKTKETIGDLRGDDKQKAEGILDQAIGKTKEVASDIKEKAEDFMDETKDKLNRK</sequence>
<dbReference type="RefSeq" id="WP_167807631.1">
    <property type="nucleotide sequence ID" value="NZ_JAAVMB010000011.1"/>
</dbReference>
<evidence type="ECO:0000256" key="1">
    <source>
        <dbReference type="ARBA" id="ARBA00009129"/>
    </source>
</evidence>
<dbReference type="SUPFAM" id="SSF69047">
    <property type="entry name" value="Hypothetical protein YjbJ"/>
    <property type="match status" value="1"/>
</dbReference>
<dbReference type="EMBL" id="JAAVMB010000011">
    <property type="protein sequence ID" value="NKC68435.1"/>
    <property type="molecule type" value="Genomic_DNA"/>
</dbReference>
<dbReference type="Gene3D" id="1.10.1470.10">
    <property type="entry name" value="YjbJ"/>
    <property type="match status" value="1"/>
</dbReference>
<proteinExistence type="inferred from homology"/>
<comment type="caution">
    <text evidence="3">The sequence shown here is derived from an EMBL/GenBank/DDBJ whole genome shotgun (WGS) entry which is preliminary data.</text>
</comment>
<protein>
    <submittedName>
        <fullName evidence="3">CsbD family protein</fullName>
    </submittedName>
</protein>
<dbReference type="AlphaFoldDB" id="A0A7X6D9T8"/>
<comment type="similarity">
    <text evidence="1">Belongs to the UPF0337 (CsbD) family.</text>
</comment>
<dbReference type="Pfam" id="PF05532">
    <property type="entry name" value="CsbD"/>
    <property type="match status" value="1"/>
</dbReference>
<evidence type="ECO:0000313" key="4">
    <source>
        <dbReference type="Proteomes" id="UP000521358"/>
    </source>
</evidence>
<organism evidence="3 4">
    <name type="scientific">Vagococcus fluvialis</name>
    <dbReference type="NCBI Taxonomy" id="2738"/>
    <lineage>
        <taxon>Bacteria</taxon>
        <taxon>Bacillati</taxon>
        <taxon>Bacillota</taxon>
        <taxon>Bacilli</taxon>
        <taxon>Lactobacillales</taxon>
        <taxon>Enterococcaceae</taxon>
        <taxon>Vagococcus</taxon>
    </lineage>
</organism>
<dbReference type="InterPro" id="IPR036629">
    <property type="entry name" value="YjbJ_sf"/>
</dbReference>
<evidence type="ECO:0000313" key="3">
    <source>
        <dbReference type="EMBL" id="NKC68435.1"/>
    </source>
</evidence>
<dbReference type="Proteomes" id="UP000521358">
    <property type="component" value="Unassembled WGS sequence"/>
</dbReference>
<feature type="domain" description="CsbD-like" evidence="2">
    <location>
        <begin position="4"/>
        <end position="53"/>
    </location>
</feature>
<gene>
    <name evidence="3" type="ORF">HED35_10070</name>
</gene>